<comment type="caution">
    <text evidence="3">The sequence shown here is derived from an EMBL/GenBank/DDBJ whole genome shotgun (WGS) entry which is preliminary data.</text>
</comment>
<dbReference type="Gene3D" id="1.10.510.10">
    <property type="entry name" value="Transferase(Phosphotransferase) domain 1"/>
    <property type="match status" value="1"/>
</dbReference>
<reference evidence="3 4" key="1">
    <citation type="journal article" date="2019" name="Int. J. Syst. Evol. Microbiol.">
        <title>The Global Catalogue of Microorganisms (GCM) 10K type strain sequencing project: providing services to taxonomists for standard genome sequencing and annotation.</title>
        <authorList>
            <consortium name="The Broad Institute Genomics Platform"/>
            <consortium name="The Broad Institute Genome Sequencing Center for Infectious Disease"/>
            <person name="Wu L."/>
            <person name="Ma J."/>
        </authorList>
    </citation>
    <scope>NUCLEOTIDE SEQUENCE [LARGE SCALE GENOMIC DNA]</scope>
    <source>
        <strain evidence="3 4">JCM 10425</strain>
    </source>
</reference>
<evidence type="ECO:0000256" key="1">
    <source>
        <dbReference type="PROSITE-ProRule" id="PRU10141"/>
    </source>
</evidence>
<name>A0ABN0UK71_9ACTN</name>
<dbReference type="PROSITE" id="PS50011">
    <property type="entry name" value="PROTEIN_KINASE_DOM"/>
    <property type="match status" value="1"/>
</dbReference>
<evidence type="ECO:0000313" key="3">
    <source>
        <dbReference type="EMBL" id="GAA0252834.1"/>
    </source>
</evidence>
<evidence type="ECO:0000313" key="4">
    <source>
        <dbReference type="Proteomes" id="UP001500967"/>
    </source>
</evidence>
<dbReference type="Proteomes" id="UP001500967">
    <property type="component" value="Unassembled WGS sequence"/>
</dbReference>
<feature type="binding site" evidence="1">
    <location>
        <position position="42"/>
    </location>
    <ligand>
        <name>ATP</name>
        <dbReference type="ChEBI" id="CHEBI:30616"/>
    </ligand>
</feature>
<dbReference type="InterPro" id="IPR053235">
    <property type="entry name" value="Ser_Thr_kinase"/>
</dbReference>
<gene>
    <name evidence="3" type="ORF">GCM10009539_42520</name>
</gene>
<dbReference type="CDD" id="cd14014">
    <property type="entry name" value="STKc_PknB_like"/>
    <property type="match status" value="1"/>
</dbReference>
<protein>
    <recommendedName>
        <fullName evidence="2">Protein kinase domain-containing protein</fullName>
    </recommendedName>
</protein>
<keyword evidence="1" id="KW-0067">ATP-binding</keyword>
<dbReference type="SUPFAM" id="SSF56112">
    <property type="entry name" value="Protein kinase-like (PK-like)"/>
    <property type="match status" value="1"/>
</dbReference>
<dbReference type="InterPro" id="IPR017441">
    <property type="entry name" value="Protein_kinase_ATP_BS"/>
</dbReference>
<accession>A0ABN0UK71</accession>
<evidence type="ECO:0000259" key="2">
    <source>
        <dbReference type="PROSITE" id="PS50011"/>
    </source>
</evidence>
<dbReference type="PROSITE" id="PS00109">
    <property type="entry name" value="PROTEIN_KINASE_TYR"/>
    <property type="match status" value="1"/>
</dbReference>
<dbReference type="PANTHER" id="PTHR24361">
    <property type="entry name" value="MITOGEN-ACTIVATED KINASE KINASE KINASE"/>
    <property type="match status" value="1"/>
</dbReference>
<dbReference type="EMBL" id="BAAAGX010000016">
    <property type="protein sequence ID" value="GAA0252834.1"/>
    <property type="molecule type" value="Genomic_DNA"/>
</dbReference>
<proteinExistence type="predicted"/>
<dbReference type="InterPro" id="IPR008266">
    <property type="entry name" value="Tyr_kinase_AS"/>
</dbReference>
<organism evidence="3 4">
    <name type="scientific">Cryptosporangium japonicum</name>
    <dbReference type="NCBI Taxonomy" id="80872"/>
    <lineage>
        <taxon>Bacteria</taxon>
        <taxon>Bacillati</taxon>
        <taxon>Actinomycetota</taxon>
        <taxon>Actinomycetes</taxon>
        <taxon>Cryptosporangiales</taxon>
        <taxon>Cryptosporangiaceae</taxon>
        <taxon>Cryptosporangium</taxon>
    </lineage>
</organism>
<keyword evidence="4" id="KW-1185">Reference proteome</keyword>
<dbReference type="RefSeq" id="WP_344650618.1">
    <property type="nucleotide sequence ID" value="NZ_BAAAGX010000016.1"/>
</dbReference>
<keyword evidence="1" id="KW-0547">Nucleotide-binding</keyword>
<dbReference type="PROSITE" id="PS00107">
    <property type="entry name" value="PROTEIN_KINASE_ATP"/>
    <property type="match status" value="1"/>
</dbReference>
<feature type="domain" description="Protein kinase" evidence="2">
    <location>
        <begin position="14"/>
        <end position="277"/>
    </location>
</feature>
<dbReference type="Pfam" id="PF00069">
    <property type="entry name" value="Pkinase"/>
    <property type="match status" value="1"/>
</dbReference>
<dbReference type="PANTHER" id="PTHR24361:SF846">
    <property type="entry name" value="SERINE_THREONINE-PROTEIN KINASE DDB_G0291918-RELATED"/>
    <property type="match status" value="1"/>
</dbReference>
<dbReference type="InterPro" id="IPR011009">
    <property type="entry name" value="Kinase-like_dom_sf"/>
</dbReference>
<dbReference type="InterPro" id="IPR000719">
    <property type="entry name" value="Prot_kinase_dom"/>
</dbReference>
<sequence length="348" mass="37657">MALVRGGERIGDSLVVDRMLGEGAFAEVHRVEHRHLGRLAMKVFKRVTSEAETHDLLGEARLLSTLGHRNVIRLFDVGVLTTAEGRRGYFTMEYVPGGTLERFVAAHRPAVPTDVAAEVTAQIAAGLAVAHGQHPPVLHRDLTPANVLIGYDGAGLRIRISDFGLAVRADPVTRLAGAQGTYAFMAPEVLRHGGYSCAGDVWSVGVLAYVMLTDHLPYDDGTPFAPHRHVRFRRPLLPPSRYNETVDEELDRIVTAALTVDPWQRTPTARELGDALAARRVRAPAPAVTTAEPGPGAQRLVADAYALARTPGGLGRAADLLEEAIGLSPRLAGRHAHTLIRWRRGVVL</sequence>